<evidence type="ECO:0000259" key="10">
    <source>
        <dbReference type="PROSITE" id="PS51195"/>
    </source>
</evidence>
<dbReference type="EC" id="3.6.4.13" evidence="1"/>
<evidence type="ECO:0000313" key="12">
    <source>
        <dbReference type="Proteomes" id="UP000037460"/>
    </source>
</evidence>
<keyword evidence="2 7" id="KW-0547">Nucleotide-binding</keyword>
<accession>A0A0M0K1V8</accession>
<dbReference type="SUPFAM" id="SSF52540">
    <property type="entry name" value="P-loop containing nucleoside triphosphate hydrolases"/>
    <property type="match status" value="1"/>
</dbReference>
<sequence length="444" mass="48213">EDEEAFLRQFGAPHSSGIDFNKYADIPVEVELPRHLSELPESMRPATEFAGLNIGKVIARNLRFAGFKVPTPVQGNSVPVAINGLDVISVAQTGSGKTLAFMLPILYKLLGSSPSGGKYGGGRNQVVALRALVLAPTRELAVQIHEESKKFAFRTGLDICVAYGGTPFGEQMRELERGCDVLVATPGRLDDMIQRGRVTLREVRFLVLDEADRMLDMGFEPQIRNIVERADMPQSGPDGRQTMMFSATFPKAVMRIAESFLDRPLMLKVGRVGGAASSVTQKVMYVNGNEKTATCVELLKAVAGKTIVFVNTKRSADVLEQDLYELGCPAASVHGDKDQREREHALSNFKSGKISVIIGTDVLGRGIDVPEVTHVINYDAPNDIEDYTHRIGRTGRAGHQGLATTFLNDRDGSIARDLHDMLVKSGQDAPDWLHTIRGGGSGGG</sequence>
<evidence type="ECO:0000259" key="9">
    <source>
        <dbReference type="PROSITE" id="PS51194"/>
    </source>
</evidence>
<evidence type="ECO:0000256" key="7">
    <source>
        <dbReference type="RuleBase" id="RU000492"/>
    </source>
</evidence>
<gene>
    <name evidence="11" type="ORF">Ctob_008160</name>
</gene>
<evidence type="ECO:0000256" key="1">
    <source>
        <dbReference type="ARBA" id="ARBA00012552"/>
    </source>
</evidence>
<comment type="caution">
    <text evidence="11">The sequence shown here is derived from an EMBL/GenBank/DDBJ whole genome shotgun (WGS) entry which is preliminary data.</text>
</comment>
<feature type="domain" description="DEAD-box RNA helicase Q" evidence="10">
    <location>
        <begin position="47"/>
        <end position="75"/>
    </location>
</feature>
<dbReference type="InterPro" id="IPR014001">
    <property type="entry name" value="Helicase_ATP-bd"/>
</dbReference>
<feature type="non-terminal residue" evidence="11">
    <location>
        <position position="1"/>
    </location>
</feature>
<name>A0A0M0K1V8_9EUKA</name>
<dbReference type="GO" id="GO:0005524">
    <property type="term" value="F:ATP binding"/>
    <property type="evidence" value="ECO:0007669"/>
    <property type="project" value="UniProtKB-KW"/>
</dbReference>
<dbReference type="PROSITE" id="PS51194">
    <property type="entry name" value="HELICASE_CTER"/>
    <property type="match status" value="1"/>
</dbReference>
<dbReference type="PROSITE" id="PS51192">
    <property type="entry name" value="HELICASE_ATP_BIND_1"/>
    <property type="match status" value="1"/>
</dbReference>
<dbReference type="Pfam" id="PF00271">
    <property type="entry name" value="Helicase_C"/>
    <property type="match status" value="1"/>
</dbReference>
<dbReference type="Pfam" id="PF00270">
    <property type="entry name" value="DEAD"/>
    <property type="match status" value="1"/>
</dbReference>
<dbReference type="GO" id="GO:0003676">
    <property type="term" value="F:nucleic acid binding"/>
    <property type="evidence" value="ECO:0007669"/>
    <property type="project" value="InterPro"/>
</dbReference>
<keyword evidence="3 7" id="KW-0378">Hydrolase</keyword>
<evidence type="ECO:0000256" key="3">
    <source>
        <dbReference type="ARBA" id="ARBA00022801"/>
    </source>
</evidence>
<feature type="non-terminal residue" evidence="11">
    <location>
        <position position="444"/>
    </location>
</feature>
<reference evidence="12" key="1">
    <citation type="journal article" date="2015" name="PLoS Genet.">
        <title>Genome Sequence and Transcriptome Analyses of Chrysochromulina tobin: Metabolic Tools for Enhanced Algal Fitness in the Prominent Order Prymnesiales (Haptophyceae).</title>
        <authorList>
            <person name="Hovde B.T."/>
            <person name="Deodato C.R."/>
            <person name="Hunsperger H.M."/>
            <person name="Ryken S.A."/>
            <person name="Yost W."/>
            <person name="Jha R.K."/>
            <person name="Patterson J."/>
            <person name="Monnat R.J. Jr."/>
            <person name="Barlow S.B."/>
            <person name="Starkenburg S.R."/>
            <person name="Cattolico R.A."/>
        </authorList>
    </citation>
    <scope>NUCLEOTIDE SEQUENCE</scope>
    <source>
        <strain evidence="12">CCMP291</strain>
    </source>
</reference>
<evidence type="ECO:0000256" key="6">
    <source>
        <dbReference type="PROSITE-ProRule" id="PRU00552"/>
    </source>
</evidence>
<dbReference type="PANTHER" id="PTHR47958">
    <property type="entry name" value="ATP-DEPENDENT RNA HELICASE DBP3"/>
    <property type="match status" value="1"/>
</dbReference>
<keyword evidence="12" id="KW-1185">Reference proteome</keyword>
<dbReference type="InterPro" id="IPR001650">
    <property type="entry name" value="Helicase_C-like"/>
</dbReference>
<evidence type="ECO:0000313" key="11">
    <source>
        <dbReference type="EMBL" id="KOO32562.1"/>
    </source>
</evidence>
<dbReference type="OrthoDB" id="196131at2759"/>
<dbReference type="InterPro" id="IPR027417">
    <property type="entry name" value="P-loop_NTPase"/>
</dbReference>
<dbReference type="FunFam" id="3.40.50.300:FF:000008">
    <property type="entry name" value="ATP-dependent RNA helicase RhlB"/>
    <property type="match status" value="1"/>
</dbReference>
<comment type="similarity">
    <text evidence="7">Belongs to the DEAD box helicase family.</text>
</comment>
<dbReference type="CDD" id="cd18787">
    <property type="entry name" value="SF2_C_DEAD"/>
    <property type="match status" value="1"/>
</dbReference>
<dbReference type="InterPro" id="IPR000629">
    <property type="entry name" value="RNA-helicase_DEAD-box_CS"/>
</dbReference>
<dbReference type="AlphaFoldDB" id="A0A0M0K1V8"/>
<feature type="domain" description="Helicase C-terminal" evidence="9">
    <location>
        <begin position="294"/>
        <end position="437"/>
    </location>
</feature>
<dbReference type="InterPro" id="IPR014014">
    <property type="entry name" value="RNA_helicase_DEAD_Q_motif"/>
</dbReference>
<evidence type="ECO:0000256" key="2">
    <source>
        <dbReference type="ARBA" id="ARBA00022741"/>
    </source>
</evidence>
<proteinExistence type="inferred from homology"/>
<organism evidence="11 12">
    <name type="scientific">Chrysochromulina tobinii</name>
    <dbReference type="NCBI Taxonomy" id="1460289"/>
    <lineage>
        <taxon>Eukaryota</taxon>
        <taxon>Haptista</taxon>
        <taxon>Haptophyta</taxon>
        <taxon>Prymnesiophyceae</taxon>
        <taxon>Prymnesiales</taxon>
        <taxon>Chrysochromulinaceae</taxon>
        <taxon>Chrysochromulina</taxon>
    </lineage>
</organism>
<dbReference type="Gene3D" id="3.40.50.300">
    <property type="entry name" value="P-loop containing nucleotide triphosphate hydrolases"/>
    <property type="match status" value="2"/>
</dbReference>
<feature type="short sequence motif" description="Q motif" evidence="6">
    <location>
        <begin position="47"/>
        <end position="75"/>
    </location>
</feature>
<evidence type="ECO:0000256" key="4">
    <source>
        <dbReference type="ARBA" id="ARBA00022806"/>
    </source>
</evidence>
<dbReference type="PROSITE" id="PS51195">
    <property type="entry name" value="Q_MOTIF"/>
    <property type="match status" value="1"/>
</dbReference>
<dbReference type="GO" id="GO:0003724">
    <property type="term" value="F:RNA helicase activity"/>
    <property type="evidence" value="ECO:0007669"/>
    <property type="project" value="UniProtKB-EC"/>
</dbReference>
<dbReference type="SMART" id="SM00490">
    <property type="entry name" value="HELICc"/>
    <property type="match status" value="1"/>
</dbReference>
<protein>
    <recommendedName>
        <fullName evidence="1">RNA helicase</fullName>
        <ecNumber evidence="1">3.6.4.13</ecNumber>
    </recommendedName>
</protein>
<keyword evidence="5 7" id="KW-0067">ATP-binding</keyword>
<dbReference type="GO" id="GO:0016787">
    <property type="term" value="F:hydrolase activity"/>
    <property type="evidence" value="ECO:0007669"/>
    <property type="project" value="UniProtKB-KW"/>
</dbReference>
<keyword evidence="4 7" id="KW-0347">Helicase</keyword>
<dbReference type="PROSITE" id="PS00039">
    <property type="entry name" value="DEAD_ATP_HELICASE"/>
    <property type="match status" value="1"/>
</dbReference>
<dbReference type="Proteomes" id="UP000037460">
    <property type="component" value="Unassembled WGS sequence"/>
</dbReference>
<dbReference type="InterPro" id="IPR011545">
    <property type="entry name" value="DEAD/DEAH_box_helicase_dom"/>
</dbReference>
<dbReference type="EMBL" id="JWZX01001740">
    <property type="protein sequence ID" value="KOO32562.1"/>
    <property type="molecule type" value="Genomic_DNA"/>
</dbReference>
<evidence type="ECO:0000256" key="5">
    <source>
        <dbReference type="ARBA" id="ARBA00022840"/>
    </source>
</evidence>
<feature type="domain" description="Helicase ATP-binding" evidence="8">
    <location>
        <begin position="78"/>
        <end position="267"/>
    </location>
</feature>
<evidence type="ECO:0000259" key="8">
    <source>
        <dbReference type="PROSITE" id="PS51192"/>
    </source>
</evidence>
<dbReference type="SMART" id="SM00487">
    <property type="entry name" value="DEXDc"/>
    <property type="match status" value="1"/>
</dbReference>